<dbReference type="FunFam" id="3.90.70.10:FF:000332">
    <property type="entry name" value="Cathepsin L1"/>
    <property type="match status" value="1"/>
</dbReference>
<dbReference type="PROSITE" id="PS00639">
    <property type="entry name" value="THIOL_PROTEASE_HIS"/>
    <property type="match status" value="1"/>
</dbReference>
<comment type="similarity">
    <text evidence="1">Belongs to the peptidase C1 family.</text>
</comment>
<dbReference type="Proteomes" id="UP001314263">
    <property type="component" value="Unassembled WGS sequence"/>
</dbReference>
<dbReference type="Gene3D" id="3.90.70.10">
    <property type="entry name" value="Cysteine proteinases"/>
    <property type="match status" value="1"/>
</dbReference>
<dbReference type="GO" id="GO:0008234">
    <property type="term" value="F:cysteine-type peptidase activity"/>
    <property type="evidence" value="ECO:0007669"/>
    <property type="project" value="InterPro"/>
</dbReference>
<dbReference type="SUPFAM" id="SSF54001">
    <property type="entry name" value="Cysteine proteinases"/>
    <property type="match status" value="1"/>
</dbReference>
<keyword evidence="3" id="KW-0732">Signal</keyword>
<organism evidence="5 6">
    <name type="scientific">Coccomyxa viridis</name>
    <dbReference type="NCBI Taxonomy" id="1274662"/>
    <lineage>
        <taxon>Eukaryota</taxon>
        <taxon>Viridiplantae</taxon>
        <taxon>Chlorophyta</taxon>
        <taxon>core chlorophytes</taxon>
        <taxon>Trebouxiophyceae</taxon>
        <taxon>Trebouxiophyceae incertae sedis</taxon>
        <taxon>Coccomyxaceae</taxon>
        <taxon>Coccomyxa</taxon>
    </lineage>
</organism>
<name>A0AAV1IIU7_9CHLO</name>
<dbReference type="Pfam" id="PF00112">
    <property type="entry name" value="Peptidase_C1"/>
    <property type="match status" value="1"/>
</dbReference>
<dbReference type="GO" id="GO:0006508">
    <property type="term" value="P:proteolysis"/>
    <property type="evidence" value="ECO:0007669"/>
    <property type="project" value="InterPro"/>
</dbReference>
<evidence type="ECO:0000313" key="6">
    <source>
        <dbReference type="Proteomes" id="UP001314263"/>
    </source>
</evidence>
<evidence type="ECO:0000256" key="2">
    <source>
        <dbReference type="ARBA" id="ARBA00023157"/>
    </source>
</evidence>
<gene>
    <name evidence="5" type="ORF">CVIRNUC_010463</name>
</gene>
<accession>A0AAV1IIU7</accession>
<feature type="domain" description="Peptidase C1A papain C-terminal" evidence="4">
    <location>
        <begin position="128"/>
        <end position="362"/>
    </location>
</feature>
<dbReference type="EMBL" id="CAUYUE010000016">
    <property type="protein sequence ID" value="CAK0787246.1"/>
    <property type="molecule type" value="Genomic_DNA"/>
</dbReference>
<dbReference type="CDD" id="cd02248">
    <property type="entry name" value="Peptidase_C1A"/>
    <property type="match status" value="1"/>
</dbReference>
<reference evidence="5 6" key="1">
    <citation type="submission" date="2023-10" db="EMBL/GenBank/DDBJ databases">
        <authorList>
            <person name="Maclean D."/>
            <person name="Macfadyen A."/>
        </authorList>
    </citation>
    <scope>NUCLEOTIDE SEQUENCE [LARGE SCALE GENOMIC DNA]</scope>
</reference>
<dbReference type="PANTHER" id="PTHR12411">
    <property type="entry name" value="CYSTEINE PROTEASE FAMILY C1-RELATED"/>
    <property type="match status" value="1"/>
</dbReference>
<dbReference type="SMART" id="SM00645">
    <property type="entry name" value="Pept_C1"/>
    <property type="match status" value="1"/>
</dbReference>
<dbReference type="InterPro" id="IPR013128">
    <property type="entry name" value="Peptidase_C1A"/>
</dbReference>
<comment type="caution">
    <text evidence="5">The sequence shown here is derived from an EMBL/GenBank/DDBJ whole genome shotgun (WGS) entry which is preliminary data.</text>
</comment>
<dbReference type="AlphaFoldDB" id="A0AAV1IIU7"/>
<dbReference type="PRINTS" id="PR00705">
    <property type="entry name" value="PAPAIN"/>
</dbReference>
<keyword evidence="2" id="KW-1015">Disulfide bond</keyword>
<proteinExistence type="inferred from homology"/>
<feature type="chain" id="PRO_5043438212" description="Peptidase C1A papain C-terminal domain-containing protein" evidence="3">
    <location>
        <begin position="18"/>
        <end position="391"/>
    </location>
</feature>
<evidence type="ECO:0000256" key="1">
    <source>
        <dbReference type="ARBA" id="ARBA00008455"/>
    </source>
</evidence>
<evidence type="ECO:0000259" key="4">
    <source>
        <dbReference type="SMART" id="SM00645"/>
    </source>
</evidence>
<dbReference type="InterPro" id="IPR025661">
    <property type="entry name" value="Pept_asp_AS"/>
</dbReference>
<dbReference type="InterPro" id="IPR038765">
    <property type="entry name" value="Papain-like_cys_pep_sf"/>
</dbReference>
<dbReference type="InterPro" id="IPR000668">
    <property type="entry name" value="Peptidase_C1A_C"/>
</dbReference>
<dbReference type="PROSITE" id="PS00640">
    <property type="entry name" value="THIOL_PROTEASE_ASN"/>
    <property type="match status" value="1"/>
</dbReference>
<keyword evidence="6" id="KW-1185">Reference proteome</keyword>
<evidence type="ECO:0000256" key="3">
    <source>
        <dbReference type="SAM" id="SignalP"/>
    </source>
</evidence>
<protein>
    <recommendedName>
        <fullName evidence="4">Peptidase C1A papain C-terminal domain-containing protein</fullName>
    </recommendedName>
</protein>
<dbReference type="InterPro" id="IPR025660">
    <property type="entry name" value="Pept_his_AS"/>
</dbReference>
<dbReference type="InterPro" id="IPR039417">
    <property type="entry name" value="Peptidase_C1A_papain-like"/>
</dbReference>
<feature type="signal peptide" evidence="3">
    <location>
        <begin position="1"/>
        <end position="17"/>
    </location>
</feature>
<sequence>MKGALLVVLGCLSLASAYGDIAAKHFEMDIHQFESDPAAVFAAWAAHNGKTVAAQDLQARLPIFVSNVAGQISRLGLKEGAMEVNGLADISREEFKQTHLGHVSKSLFTELGVGKHRKEPFRYENVPLPRAVDWRSKGIVGPVKNQHVNGSACGCCWAFATTGVTECIVAMYTGQPIALSEQQLIDCDRAGPWYDLGCDGGDFQGGIEYITENGGIDTEADYPYLAEDAKCEFKKEGKSPRDATLDGFMHVPARNETALAQAVSQHPVAVAVCCGDNIDNWHQYTGGIFEIPNTDIPGGCTDPLDHAVVVVGYDTTEEGQDYWLIKNSWSTTWGEQGFFKVRRNVGAPLAAFGLATQPGYPVKKGVNSKADPIRTDIWDSQAGSTQAVLVS</sequence>
<evidence type="ECO:0000313" key="5">
    <source>
        <dbReference type="EMBL" id="CAK0787246.1"/>
    </source>
</evidence>